<dbReference type="Gene3D" id="1.20.1250.20">
    <property type="entry name" value="MFS general substrate transporter like domains"/>
    <property type="match status" value="2"/>
</dbReference>
<proteinExistence type="predicted"/>
<feature type="transmembrane region" description="Helical" evidence="7">
    <location>
        <begin position="260"/>
        <end position="279"/>
    </location>
</feature>
<evidence type="ECO:0008006" key="9">
    <source>
        <dbReference type="Google" id="ProtNLM"/>
    </source>
</evidence>
<feature type="transmembrane region" description="Helical" evidence="7">
    <location>
        <begin position="130"/>
        <end position="149"/>
    </location>
</feature>
<organism evidence="8">
    <name type="scientific">marine metagenome</name>
    <dbReference type="NCBI Taxonomy" id="408172"/>
    <lineage>
        <taxon>unclassified sequences</taxon>
        <taxon>metagenomes</taxon>
        <taxon>ecological metagenomes</taxon>
    </lineage>
</organism>
<evidence type="ECO:0000256" key="1">
    <source>
        <dbReference type="ARBA" id="ARBA00004651"/>
    </source>
</evidence>
<dbReference type="SUPFAM" id="SSF103473">
    <property type="entry name" value="MFS general substrate transporter"/>
    <property type="match status" value="1"/>
</dbReference>
<evidence type="ECO:0000256" key="3">
    <source>
        <dbReference type="ARBA" id="ARBA00022475"/>
    </source>
</evidence>
<evidence type="ECO:0000256" key="4">
    <source>
        <dbReference type="ARBA" id="ARBA00022692"/>
    </source>
</evidence>
<dbReference type="EMBL" id="UINC01000566">
    <property type="protein sequence ID" value="SUZ57580.1"/>
    <property type="molecule type" value="Genomic_DNA"/>
</dbReference>
<feature type="transmembrane region" description="Helical" evidence="7">
    <location>
        <begin position="101"/>
        <end position="118"/>
    </location>
</feature>
<sequence>MMFLQYGVWGVWLPVLARYLQASVAEGGLGFTPGQVGWILGLAGSIGAVTAPFVAGQFADRYFSTERFLAVLLVAGGIIKIITAFQTTFVAWLWLSVAYSVLYTPTLALTNSLTFAHLRDPDSEFPSIRVWGTVGWIAASWLFPLFWLLSDVSLQWLPPFYTGTEVADVTSRLADALVVSGIVAIAYAVYCLFLPHTPPKRGAVEKLAFAKAFGLFRRRSFTVLVAASLPIAVIHQIYFMQTAPFFADVLGLRDSQIGPAMTIGQFAEIAVMAGLVLLIRRFGTRWVIVIGAAAYFLRYAIFASIGLPVGVIVASQFLHGFCYACFFAVGYIYVDRLAEEDVRHSAQTVFGIIILGVGPVLAAPLLAYLSALFGTPDGGLDYSALWSTLSVIGLVTAVAFGALFRDESQPEEGSLSN</sequence>
<dbReference type="InterPro" id="IPR036259">
    <property type="entry name" value="MFS_trans_sf"/>
</dbReference>
<evidence type="ECO:0000256" key="7">
    <source>
        <dbReference type="SAM" id="Phobius"/>
    </source>
</evidence>
<evidence type="ECO:0000256" key="2">
    <source>
        <dbReference type="ARBA" id="ARBA00022448"/>
    </source>
</evidence>
<keyword evidence="2" id="KW-0813">Transport</keyword>
<feature type="transmembrane region" description="Helical" evidence="7">
    <location>
        <begin position="383"/>
        <end position="404"/>
    </location>
</feature>
<evidence type="ECO:0000313" key="8">
    <source>
        <dbReference type="EMBL" id="SUZ57580.1"/>
    </source>
</evidence>
<feature type="transmembrane region" description="Helical" evidence="7">
    <location>
        <begin position="221"/>
        <end position="240"/>
    </location>
</feature>
<protein>
    <recommendedName>
        <fullName evidence="9">Major facilitator superfamily (MFS) profile domain-containing protein</fullName>
    </recommendedName>
</protein>
<feature type="transmembrane region" description="Helical" evidence="7">
    <location>
        <begin position="68"/>
        <end position="95"/>
    </location>
</feature>
<dbReference type="PANTHER" id="PTHR23522">
    <property type="entry name" value="BLL5896 PROTEIN"/>
    <property type="match status" value="1"/>
</dbReference>
<dbReference type="GO" id="GO:0015213">
    <property type="term" value="F:uridine transmembrane transporter activity"/>
    <property type="evidence" value="ECO:0007669"/>
    <property type="project" value="TreeGrafter"/>
</dbReference>
<keyword evidence="5 7" id="KW-1133">Transmembrane helix</keyword>
<dbReference type="AlphaFoldDB" id="A0A381NSP8"/>
<keyword evidence="6 7" id="KW-0472">Membrane</keyword>
<feature type="transmembrane region" description="Helical" evidence="7">
    <location>
        <begin position="311"/>
        <end position="334"/>
    </location>
</feature>
<feature type="transmembrane region" description="Helical" evidence="7">
    <location>
        <begin position="346"/>
        <end position="371"/>
    </location>
</feature>
<feature type="transmembrane region" description="Helical" evidence="7">
    <location>
        <begin position="169"/>
        <end position="193"/>
    </location>
</feature>
<evidence type="ECO:0000256" key="5">
    <source>
        <dbReference type="ARBA" id="ARBA00022989"/>
    </source>
</evidence>
<dbReference type="Pfam" id="PF03825">
    <property type="entry name" value="Nuc_H_symport"/>
    <property type="match status" value="1"/>
</dbReference>
<dbReference type="PANTHER" id="PTHR23522:SF4">
    <property type="entry name" value="NUCLEOSIDE PERMEASE NUPG-RELATED"/>
    <property type="match status" value="1"/>
</dbReference>
<feature type="transmembrane region" description="Helical" evidence="7">
    <location>
        <begin position="286"/>
        <end position="305"/>
    </location>
</feature>
<keyword evidence="3" id="KW-1003">Cell membrane</keyword>
<dbReference type="InterPro" id="IPR004740">
    <property type="entry name" value="Nuc_H_symport"/>
</dbReference>
<accession>A0A381NSP8</accession>
<feature type="transmembrane region" description="Helical" evidence="7">
    <location>
        <begin position="38"/>
        <end position="56"/>
    </location>
</feature>
<dbReference type="GO" id="GO:0015212">
    <property type="term" value="F:cytidine transmembrane transporter activity"/>
    <property type="evidence" value="ECO:0007669"/>
    <property type="project" value="TreeGrafter"/>
</dbReference>
<reference evidence="8" key="1">
    <citation type="submission" date="2018-05" db="EMBL/GenBank/DDBJ databases">
        <authorList>
            <person name="Lanie J.A."/>
            <person name="Ng W.-L."/>
            <person name="Kazmierczak K.M."/>
            <person name="Andrzejewski T.M."/>
            <person name="Davidsen T.M."/>
            <person name="Wayne K.J."/>
            <person name="Tettelin H."/>
            <person name="Glass J.I."/>
            <person name="Rusch D."/>
            <person name="Podicherti R."/>
            <person name="Tsui H.-C.T."/>
            <person name="Winkler M.E."/>
        </authorList>
    </citation>
    <scope>NUCLEOTIDE SEQUENCE</scope>
</reference>
<comment type="subcellular location">
    <subcellularLocation>
        <location evidence="1">Cell membrane</location>
        <topology evidence="1">Multi-pass membrane protein</topology>
    </subcellularLocation>
</comment>
<dbReference type="GO" id="GO:0005886">
    <property type="term" value="C:plasma membrane"/>
    <property type="evidence" value="ECO:0007669"/>
    <property type="project" value="UniProtKB-SubCell"/>
</dbReference>
<name>A0A381NSP8_9ZZZZ</name>
<evidence type="ECO:0000256" key="6">
    <source>
        <dbReference type="ARBA" id="ARBA00023136"/>
    </source>
</evidence>
<gene>
    <name evidence="8" type="ORF">METZ01_LOCUS10434</name>
</gene>
<keyword evidence="4 7" id="KW-0812">Transmembrane</keyword>